<accession>A0A420G6J6</accession>
<dbReference type="PANTHER" id="PTHR43316:SF3">
    <property type="entry name" value="HALOACID DEHALOGENASE, TYPE II (AFU_ORTHOLOGUE AFUA_2G07750)-RELATED"/>
    <property type="match status" value="1"/>
</dbReference>
<dbReference type="SFLD" id="SFLDS00003">
    <property type="entry name" value="Haloacid_Dehalogenase"/>
    <property type="match status" value="1"/>
</dbReference>
<dbReference type="InterPro" id="IPR051540">
    <property type="entry name" value="S-2-haloacid_dehalogenase"/>
</dbReference>
<dbReference type="Pfam" id="PF13419">
    <property type="entry name" value="HAD_2"/>
    <property type="match status" value="1"/>
</dbReference>
<gene>
    <name evidence="2" type="ORF">BCY88_31920</name>
</gene>
<dbReference type="InterPro" id="IPR023214">
    <property type="entry name" value="HAD_sf"/>
</dbReference>
<dbReference type="PANTHER" id="PTHR43316">
    <property type="entry name" value="HYDROLASE, HALOACID DELAHOGENASE-RELATED"/>
    <property type="match status" value="1"/>
</dbReference>
<dbReference type="SUPFAM" id="SSF56784">
    <property type="entry name" value="HAD-like"/>
    <property type="match status" value="1"/>
</dbReference>
<organism evidence="2 3">
    <name type="scientific">Paraburkholderia fungorum</name>
    <dbReference type="NCBI Taxonomy" id="134537"/>
    <lineage>
        <taxon>Bacteria</taxon>
        <taxon>Pseudomonadati</taxon>
        <taxon>Pseudomonadota</taxon>
        <taxon>Betaproteobacteria</taxon>
        <taxon>Burkholderiales</taxon>
        <taxon>Burkholderiaceae</taxon>
        <taxon>Paraburkholderia</taxon>
    </lineage>
</organism>
<dbReference type="NCBIfam" id="TIGR01493">
    <property type="entry name" value="HAD-SF-IA-v2"/>
    <property type="match status" value="1"/>
</dbReference>
<dbReference type="OrthoDB" id="8585081at2"/>
<evidence type="ECO:0000256" key="1">
    <source>
        <dbReference type="ARBA" id="ARBA00022801"/>
    </source>
</evidence>
<name>A0A420G6J6_9BURK</name>
<protein>
    <submittedName>
        <fullName evidence="2">Haloacid dehalogenase</fullName>
    </submittedName>
</protein>
<dbReference type="InterPro" id="IPR041492">
    <property type="entry name" value="HAD_2"/>
</dbReference>
<keyword evidence="1" id="KW-0378">Hydrolase</keyword>
<dbReference type="AlphaFoldDB" id="A0A420G6J6"/>
<dbReference type="RefSeq" id="WP_120346652.1">
    <property type="nucleotide sequence ID" value="NZ_MCAS01000027.1"/>
</dbReference>
<proteinExistence type="predicted"/>
<dbReference type="InterPro" id="IPR036412">
    <property type="entry name" value="HAD-like_sf"/>
</dbReference>
<dbReference type="Gene3D" id="3.40.50.1000">
    <property type="entry name" value="HAD superfamily/HAD-like"/>
    <property type="match status" value="1"/>
</dbReference>
<reference evidence="2 3" key="1">
    <citation type="submission" date="2016-07" db="EMBL/GenBank/DDBJ databases">
        <title>Genome analysis of Burkholderia fungorum ES3-20.</title>
        <authorList>
            <person name="Xu D."/>
            <person name="Yao R."/>
            <person name="Zheng S."/>
        </authorList>
    </citation>
    <scope>NUCLEOTIDE SEQUENCE [LARGE SCALE GENOMIC DNA]</scope>
    <source>
        <strain evidence="2 3">ES3-20</strain>
    </source>
</reference>
<sequence>MNSLSPSIAYPKAVLFDLLTALLDSWTSWNHAAGSESAGRAWRAAYLRRTYGCGQYIAYEKLVREAAAEVGLPESAALALEANWLKLTPWSGTLDALQALRPHCKLAIVTNCSIHLGTQAAGLFPIHWDAIVTAEEAGMYKPDPLPYRLALGKLGVGAHEAAFVAGSSYDMFGTAALGLRTYWHNRVSLPLVEGAQPPEVESPTLDALVPWLSRFGSVPSHPISR</sequence>
<dbReference type="EMBL" id="MCAS01000027">
    <property type="protein sequence ID" value="RKF40812.1"/>
    <property type="molecule type" value="Genomic_DNA"/>
</dbReference>
<dbReference type="InterPro" id="IPR006439">
    <property type="entry name" value="HAD-SF_hydro_IA"/>
</dbReference>
<comment type="caution">
    <text evidence="2">The sequence shown here is derived from an EMBL/GenBank/DDBJ whole genome shotgun (WGS) entry which is preliminary data.</text>
</comment>
<dbReference type="PRINTS" id="PR00413">
    <property type="entry name" value="HADHALOGNASE"/>
</dbReference>
<dbReference type="Gene3D" id="1.10.150.240">
    <property type="entry name" value="Putative phosphatase, domain 2"/>
    <property type="match status" value="1"/>
</dbReference>
<dbReference type="Proteomes" id="UP000283709">
    <property type="component" value="Unassembled WGS sequence"/>
</dbReference>
<dbReference type="GO" id="GO:0016787">
    <property type="term" value="F:hydrolase activity"/>
    <property type="evidence" value="ECO:0007669"/>
    <property type="project" value="UniProtKB-KW"/>
</dbReference>
<evidence type="ECO:0000313" key="2">
    <source>
        <dbReference type="EMBL" id="RKF40812.1"/>
    </source>
</evidence>
<evidence type="ECO:0000313" key="3">
    <source>
        <dbReference type="Proteomes" id="UP000283709"/>
    </source>
</evidence>
<dbReference type="InterPro" id="IPR023198">
    <property type="entry name" value="PGP-like_dom2"/>
</dbReference>
<dbReference type="SFLD" id="SFLDG01129">
    <property type="entry name" value="C1.5:_HAD__Beta-PGM__Phosphata"/>
    <property type="match status" value="1"/>
</dbReference>